<feature type="binding site" evidence="8">
    <location>
        <position position="188"/>
    </location>
    <ligand>
        <name>UDP-N-acetyl-alpha-D-muramoyl-L-alanyl-D-glutamate</name>
        <dbReference type="ChEBI" id="CHEBI:83900"/>
    </ligand>
</feature>
<dbReference type="PANTHER" id="PTHR23135">
    <property type="entry name" value="MUR LIGASE FAMILY MEMBER"/>
    <property type="match status" value="1"/>
</dbReference>
<dbReference type="Gene3D" id="3.90.190.20">
    <property type="entry name" value="Mur ligase, C-terminal domain"/>
    <property type="match status" value="1"/>
</dbReference>
<dbReference type="SUPFAM" id="SSF63418">
    <property type="entry name" value="MurE/MurF N-terminal domain"/>
    <property type="match status" value="1"/>
</dbReference>
<keyword evidence="4 8" id="KW-0133">Cell shape</keyword>
<evidence type="ECO:0000256" key="9">
    <source>
        <dbReference type="RuleBase" id="RU004135"/>
    </source>
</evidence>
<dbReference type="InterPro" id="IPR036615">
    <property type="entry name" value="Mur_ligase_C_dom_sf"/>
</dbReference>
<dbReference type="GO" id="GO:0005737">
    <property type="term" value="C:cytoplasm"/>
    <property type="evidence" value="ECO:0007669"/>
    <property type="project" value="UniProtKB-SubCell"/>
</dbReference>
<keyword evidence="8" id="KW-0963">Cytoplasm</keyword>
<evidence type="ECO:0000256" key="7">
    <source>
        <dbReference type="ARBA" id="ARBA00023316"/>
    </source>
</evidence>
<dbReference type="GO" id="GO:0008360">
    <property type="term" value="P:regulation of cell shape"/>
    <property type="evidence" value="ECO:0007669"/>
    <property type="project" value="UniProtKB-KW"/>
</dbReference>
<evidence type="ECO:0000256" key="1">
    <source>
        <dbReference type="ARBA" id="ARBA00004752"/>
    </source>
</evidence>
<dbReference type="NCBIfam" id="NF001126">
    <property type="entry name" value="PRK00139.1-4"/>
    <property type="match status" value="1"/>
</dbReference>
<dbReference type="AlphaFoldDB" id="A0A1G9JMZ0"/>
<evidence type="ECO:0000259" key="11">
    <source>
        <dbReference type="Pfam" id="PF02875"/>
    </source>
</evidence>
<dbReference type="Gene3D" id="3.40.1190.10">
    <property type="entry name" value="Mur-like, catalytic domain"/>
    <property type="match status" value="1"/>
</dbReference>
<keyword evidence="8" id="KW-0067">ATP-binding</keyword>
<dbReference type="InterPro" id="IPR013221">
    <property type="entry name" value="Mur_ligase_cen"/>
</dbReference>
<proteinExistence type="inferred from homology"/>
<evidence type="ECO:0000313" key="13">
    <source>
        <dbReference type="EMBL" id="SDL38930.1"/>
    </source>
</evidence>
<dbReference type="InterPro" id="IPR004101">
    <property type="entry name" value="Mur_ligase_C"/>
</dbReference>
<dbReference type="PANTHER" id="PTHR23135:SF4">
    <property type="entry name" value="UDP-N-ACETYLMURAMOYL-L-ALANYL-D-GLUTAMATE--2,6-DIAMINOPIMELATE LIGASE MURE HOMOLOG, CHLOROPLASTIC"/>
    <property type="match status" value="1"/>
</dbReference>
<feature type="domain" description="Mur ligase N-terminal catalytic" evidence="10">
    <location>
        <begin position="26"/>
        <end position="94"/>
    </location>
</feature>
<feature type="binding site" evidence="8">
    <location>
        <position position="376"/>
    </location>
    <ligand>
        <name>meso-2,6-diaminopimelate</name>
        <dbReference type="ChEBI" id="CHEBI:57791"/>
    </ligand>
</feature>
<dbReference type="GO" id="GO:0008765">
    <property type="term" value="F:UDP-N-acetylmuramoylalanyl-D-glutamate-2,6-diaminopimelate ligase activity"/>
    <property type="evidence" value="ECO:0007669"/>
    <property type="project" value="UniProtKB-UniRule"/>
</dbReference>
<evidence type="ECO:0000259" key="12">
    <source>
        <dbReference type="Pfam" id="PF08245"/>
    </source>
</evidence>
<dbReference type="NCBIfam" id="TIGR01085">
    <property type="entry name" value="murE"/>
    <property type="match status" value="1"/>
</dbReference>
<keyword evidence="6 8" id="KW-0131">Cell cycle</keyword>
<keyword evidence="8" id="KW-0460">Magnesium</keyword>
<dbReference type="OrthoDB" id="9800958at2"/>
<feature type="domain" description="Mur ligase C-terminal" evidence="11">
    <location>
        <begin position="327"/>
        <end position="456"/>
    </location>
</feature>
<dbReference type="UniPathway" id="UPA00219"/>
<comment type="cofactor">
    <cofactor evidence="8">
        <name>Mg(2+)</name>
        <dbReference type="ChEBI" id="CHEBI:18420"/>
    </cofactor>
</comment>
<keyword evidence="14" id="KW-1185">Reference proteome</keyword>
<dbReference type="InterPro" id="IPR035911">
    <property type="entry name" value="MurE/MurF_N"/>
</dbReference>
<keyword evidence="3 8" id="KW-0132">Cell division</keyword>
<dbReference type="HAMAP" id="MF_00208">
    <property type="entry name" value="MurE"/>
    <property type="match status" value="1"/>
</dbReference>
<evidence type="ECO:0000256" key="5">
    <source>
        <dbReference type="ARBA" id="ARBA00022984"/>
    </source>
</evidence>
<feature type="binding site" evidence="8">
    <location>
        <position position="30"/>
    </location>
    <ligand>
        <name>UDP-N-acetyl-alpha-D-muramoyl-L-alanyl-D-glutamate</name>
        <dbReference type="ChEBI" id="CHEBI:83900"/>
    </ligand>
</feature>
<dbReference type="Proteomes" id="UP000199476">
    <property type="component" value="Unassembled WGS sequence"/>
</dbReference>
<sequence>MEARDLLKEIDWQNRYGRGDFSVADVTQDSRRAEEGFVFLARKGFKTDGHRFIKDAYQRGCRAFIVEELPETLPDDTFFIKVENSAEILGQVAAVVHDHPEKDLDIYGVTGTNGKTTTCYLLYELLNELGFKTGLIGTIKVDAGGEEYSAARTTPEASEIFRYLAEMRDNGCQGAVIEISSHALELNRVDNLILKSAVFTNISQDHLDFHEDMDDYLSAKLSIFDLLDEKEGIGVYNGDDAMIRSGADGAENLYSFSLKEESDFKAEIIEASAEEVDFRLNGYKFNLSMGGLFNAGNAAAALSVLFNEGYEAEKLDEALRGFSGVPGRMEKVENGLGFTILVDYAHTPAGMRNVLRSVTRLKYNDLIVVFGCGGDRDKDKRPKMGKAALEYAEKVFITSDNPRSEKPENIIDDIVSGIDFADYDSSWKIIEERGEAIREAVKEAEKGDILIIFGKGHETYQEFADERINFDDREEARKAVRRIEQ</sequence>
<dbReference type="EC" id="6.3.2.13" evidence="8"/>
<evidence type="ECO:0000256" key="8">
    <source>
        <dbReference type="HAMAP-Rule" id="MF_00208"/>
    </source>
</evidence>
<comment type="catalytic activity">
    <reaction evidence="8">
        <text>UDP-N-acetyl-alpha-D-muramoyl-L-alanyl-D-glutamate + meso-2,6-diaminopimelate + ATP = UDP-N-acetyl-alpha-D-muramoyl-L-alanyl-gamma-D-glutamyl-meso-2,6-diaminopimelate + ADP + phosphate + H(+)</text>
        <dbReference type="Rhea" id="RHEA:23676"/>
        <dbReference type="ChEBI" id="CHEBI:15378"/>
        <dbReference type="ChEBI" id="CHEBI:30616"/>
        <dbReference type="ChEBI" id="CHEBI:43474"/>
        <dbReference type="ChEBI" id="CHEBI:57791"/>
        <dbReference type="ChEBI" id="CHEBI:83900"/>
        <dbReference type="ChEBI" id="CHEBI:83905"/>
        <dbReference type="ChEBI" id="CHEBI:456216"/>
        <dbReference type="EC" id="6.3.2.13"/>
    </reaction>
</comment>
<keyword evidence="8" id="KW-0547">Nucleotide-binding</keyword>
<feature type="binding site" evidence="8">
    <location>
        <begin position="400"/>
        <end position="403"/>
    </location>
    <ligand>
        <name>meso-2,6-diaminopimelate</name>
        <dbReference type="ChEBI" id="CHEBI:57791"/>
    </ligand>
</feature>
<dbReference type="GO" id="GO:0051301">
    <property type="term" value="P:cell division"/>
    <property type="evidence" value="ECO:0007669"/>
    <property type="project" value="UniProtKB-KW"/>
</dbReference>
<feature type="binding site" evidence="8">
    <location>
        <position position="458"/>
    </location>
    <ligand>
        <name>meso-2,6-diaminopimelate</name>
        <dbReference type="ChEBI" id="CHEBI:57791"/>
    </ligand>
</feature>
<evidence type="ECO:0000313" key="14">
    <source>
        <dbReference type="Proteomes" id="UP000199476"/>
    </source>
</evidence>
<dbReference type="Pfam" id="PF02875">
    <property type="entry name" value="Mur_ligase_C"/>
    <property type="match status" value="1"/>
</dbReference>
<keyword evidence="8 13" id="KW-0436">Ligase</keyword>
<keyword evidence="7 8" id="KW-0961">Cell wall biogenesis/degradation</keyword>
<feature type="binding site" evidence="8">
    <location>
        <position position="454"/>
    </location>
    <ligand>
        <name>meso-2,6-diaminopimelate</name>
        <dbReference type="ChEBI" id="CHEBI:57791"/>
    </ligand>
</feature>
<feature type="binding site" evidence="8">
    <location>
        <begin position="111"/>
        <end position="117"/>
    </location>
    <ligand>
        <name>ATP</name>
        <dbReference type="ChEBI" id="CHEBI:30616"/>
    </ligand>
</feature>
<organism evidence="13 14">
    <name type="scientific">Halarsenatibacter silvermanii</name>
    <dbReference type="NCBI Taxonomy" id="321763"/>
    <lineage>
        <taxon>Bacteria</taxon>
        <taxon>Bacillati</taxon>
        <taxon>Bacillota</taxon>
        <taxon>Clostridia</taxon>
        <taxon>Halanaerobiales</taxon>
        <taxon>Halarsenatibacteraceae</taxon>
        <taxon>Halarsenatibacter</taxon>
    </lineage>
</organism>
<feature type="short sequence motif" description="Meso-diaminopimelate recognition motif" evidence="8">
    <location>
        <begin position="400"/>
        <end position="403"/>
    </location>
</feature>
<dbReference type="GO" id="GO:0071555">
    <property type="term" value="P:cell wall organization"/>
    <property type="evidence" value="ECO:0007669"/>
    <property type="project" value="UniProtKB-KW"/>
</dbReference>
<feature type="domain" description="Mur ligase central" evidence="12">
    <location>
        <begin position="109"/>
        <end position="304"/>
    </location>
</feature>
<dbReference type="SUPFAM" id="SSF53623">
    <property type="entry name" value="MurD-like peptide ligases, catalytic domain"/>
    <property type="match status" value="1"/>
</dbReference>
<dbReference type="Pfam" id="PF01225">
    <property type="entry name" value="Mur_ligase"/>
    <property type="match status" value="1"/>
</dbReference>
<comment type="PTM">
    <text evidence="8">Carboxylation is probably crucial for Mg(2+) binding and, consequently, for the gamma-phosphate positioning of ATP.</text>
</comment>
<gene>
    <name evidence="8" type="primary">murE</name>
    <name evidence="13" type="ORF">SAMN04488692_10443</name>
</gene>
<evidence type="ECO:0000256" key="3">
    <source>
        <dbReference type="ARBA" id="ARBA00022618"/>
    </source>
</evidence>
<dbReference type="EMBL" id="FNGO01000004">
    <property type="protein sequence ID" value="SDL38930.1"/>
    <property type="molecule type" value="Genomic_DNA"/>
</dbReference>
<dbReference type="STRING" id="321763.SAMN04488692_10443"/>
<dbReference type="Pfam" id="PF08245">
    <property type="entry name" value="Mur_ligase_M"/>
    <property type="match status" value="1"/>
</dbReference>
<comment type="function">
    <text evidence="8">Catalyzes the addition of meso-diaminopimelic acid to the nucleotide precursor UDP-N-acetylmuramoyl-L-alanyl-D-glutamate (UMAG) in the biosynthesis of bacterial cell-wall peptidoglycan.</text>
</comment>
<evidence type="ECO:0000259" key="10">
    <source>
        <dbReference type="Pfam" id="PF01225"/>
    </source>
</evidence>
<dbReference type="InterPro" id="IPR000713">
    <property type="entry name" value="Mur_ligase_N"/>
</dbReference>
<feature type="binding site" evidence="8">
    <location>
        <begin position="153"/>
        <end position="154"/>
    </location>
    <ligand>
        <name>UDP-N-acetyl-alpha-D-muramoyl-L-alanyl-D-glutamate</name>
        <dbReference type="ChEBI" id="CHEBI:83900"/>
    </ligand>
</feature>
<dbReference type="GO" id="GO:0009252">
    <property type="term" value="P:peptidoglycan biosynthetic process"/>
    <property type="evidence" value="ECO:0007669"/>
    <property type="project" value="UniProtKB-UniRule"/>
</dbReference>
<comment type="pathway">
    <text evidence="1 8 9">Cell wall biogenesis; peptidoglycan biosynthesis.</text>
</comment>
<dbReference type="GO" id="GO:0000287">
    <property type="term" value="F:magnesium ion binding"/>
    <property type="evidence" value="ECO:0007669"/>
    <property type="project" value="UniProtKB-UniRule"/>
</dbReference>
<dbReference type="InterPro" id="IPR036565">
    <property type="entry name" value="Mur-like_cat_sf"/>
</dbReference>
<comment type="caution">
    <text evidence="8">Lacks conserved residue(s) required for the propagation of feature annotation.</text>
</comment>
<dbReference type="GO" id="GO:0005524">
    <property type="term" value="F:ATP binding"/>
    <property type="evidence" value="ECO:0007669"/>
    <property type="project" value="UniProtKB-UniRule"/>
</dbReference>
<dbReference type="SUPFAM" id="SSF53244">
    <property type="entry name" value="MurD-like peptide ligases, peptide-binding domain"/>
    <property type="match status" value="1"/>
</dbReference>
<feature type="modified residue" description="N6-carboxylysine" evidence="8">
    <location>
        <position position="220"/>
    </location>
</feature>
<evidence type="ECO:0000256" key="6">
    <source>
        <dbReference type="ARBA" id="ARBA00023306"/>
    </source>
</evidence>
<keyword evidence="5 8" id="KW-0573">Peptidoglycan synthesis</keyword>
<evidence type="ECO:0000256" key="2">
    <source>
        <dbReference type="ARBA" id="ARBA00005898"/>
    </source>
</evidence>
<evidence type="ECO:0000256" key="4">
    <source>
        <dbReference type="ARBA" id="ARBA00022960"/>
    </source>
</evidence>
<dbReference type="RefSeq" id="WP_159429785.1">
    <property type="nucleotide sequence ID" value="NZ_FNGO01000004.1"/>
</dbReference>
<name>A0A1G9JMZ0_9FIRM</name>
<accession>A0A1G9JMZ0</accession>
<reference evidence="13 14" key="1">
    <citation type="submission" date="2016-10" db="EMBL/GenBank/DDBJ databases">
        <authorList>
            <person name="de Groot N.N."/>
        </authorList>
    </citation>
    <scope>NUCLEOTIDE SEQUENCE [LARGE SCALE GENOMIC DNA]</scope>
    <source>
        <strain evidence="13 14">SLAS-1</strain>
    </source>
</reference>
<comment type="subcellular location">
    <subcellularLocation>
        <location evidence="8 9">Cytoplasm</location>
    </subcellularLocation>
</comment>
<protein>
    <recommendedName>
        <fullName evidence="8">UDP-N-acetylmuramoyl-L-alanyl-D-glutamate--2,6-diaminopimelate ligase</fullName>
        <ecNumber evidence="8">6.3.2.13</ecNumber>
    </recommendedName>
    <alternativeName>
        <fullName evidence="8">Meso-A2pm-adding enzyme</fullName>
    </alternativeName>
    <alternativeName>
        <fullName evidence="8">Meso-diaminopimelate-adding enzyme</fullName>
    </alternativeName>
    <alternativeName>
        <fullName evidence="8">UDP-MurNAc-L-Ala-D-Glu:meso-diaminopimelate ligase</fullName>
    </alternativeName>
    <alternativeName>
        <fullName evidence="8">UDP-MurNAc-tripeptide synthetase</fullName>
    </alternativeName>
    <alternativeName>
        <fullName evidence="8">UDP-N-acetylmuramyl-tripeptide synthetase</fullName>
    </alternativeName>
</protein>
<feature type="binding site" evidence="8">
    <location>
        <position position="180"/>
    </location>
    <ligand>
        <name>UDP-N-acetyl-alpha-D-muramoyl-L-alanyl-D-glutamate</name>
        <dbReference type="ChEBI" id="CHEBI:83900"/>
    </ligand>
</feature>
<dbReference type="InterPro" id="IPR005761">
    <property type="entry name" value="UDP-N-AcMur-Glu-dNH2Pim_ligase"/>
</dbReference>
<comment type="similarity">
    <text evidence="2 8">Belongs to the MurCDEF family. MurE subfamily.</text>
</comment>
<dbReference type="Gene3D" id="3.40.1390.10">
    <property type="entry name" value="MurE/MurF, N-terminal domain"/>
    <property type="match status" value="1"/>
</dbReference>